<name>A0AA39H743_9BILA</name>
<dbReference type="PROSITE" id="PS00678">
    <property type="entry name" value="WD_REPEATS_1"/>
    <property type="match status" value="2"/>
</dbReference>
<keyword evidence="9" id="KW-1185">Reference proteome</keyword>
<comment type="similarity">
    <text evidence="1">Belongs to the ATP-dependent DNA ligase family.</text>
</comment>
<organism evidence="8 9">
    <name type="scientific">Steinernema hermaphroditum</name>
    <dbReference type="NCBI Taxonomy" id="289476"/>
    <lineage>
        <taxon>Eukaryota</taxon>
        <taxon>Metazoa</taxon>
        <taxon>Ecdysozoa</taxon>
        <taxon>Nematoda</taxon>
        <taxon>Chromadorea</taxon>
        <taxon>Rhabditida</taxon>
        <taxon>Tylenchina</taxon>
        <taxon>Panagrolaimomorpha</taxon>
        <taxon>Strongyloidoidea</taxon>
        <taxon>Steinernematidae</taxon>
        <taxon>Steinernema</taxon>
    </lineage>
</organism>
<feature type="region of interest" description="Disordered" evidence="6">
    <location>
        <begin position="482"/>
        <end position="503"/>
    </location>
</feature>
<dbReference type="PROSITE" id="PS50082">
    <property type="entry name" value="WD_REPEATS_2"/>
    <property type="match status" value="2"/>
</dbReference>
<comment type="caution">
    <text evidence="8">The sequence shown here is derived from an EMBL/GenBank/DDBJ whole genome shotgun (WGS) entry which is preliminary data.</text>
</comment>
<accession>A0AA39H743</accession>
<feature type="repeat" description="WD" evidence="5">
    <location>
        <begin position="97"/>
        <end position="138"/>
    </location>
</feature>
<dbReference type="InterPro" id="IPR019775">
    <property type="entry name" value="WD40_repeat_CS"/>
</dbReference>
<evidence type="ECO:0000313" key="9">
    <source>
        <dbReference type="Proteomes" id="UP001175271"/>
    </source>
</evidence>
<dbReference type="GO" id="GO:0005739">
    <property type="term" value="C:mitochondrion"/>
    <property type="evidence" value="ECO:0007669"/>
    <property type="project" value="TreeGrafter"/>
</dbReference>
<protein>
    <recommendedName>
        <fullName evidence="7">ATP-dependent DNA ligase family profile domain-containing protein</fullName>
    </recommendedName>
</protein>
<evidence type="ECO:0000256" key="5">
    <source>
        <dbReference type="PROSITE-ProRule" id="PRU00221"/>
    </source>
</evidence>
<dbReference type="Gene3D" id="2.130.10.10">
    <property type="entry name" value="YVTN repeat-like/Quinoprotein amine dehydrogenase"/>
    <property type="match status" value="1"/>
</dbReference>
<keyword evidence="2 5" id="KW-0853">WD repeat</keyword>
<dbReference type="InterPro" id="IPR036322">
    <property type="entry name" value="WD40_repeat_dom_sf"/>
</dbReference>
<keyword evidence="4" id="KW-0677">Repeat</keyword>
<evidence type="ECO:0000256" key="3">
    <source>
        <dbReference type="ARBA" id="ARBA00022598"/>
    </source>
</evidence>
<dbReference type="Gene3D" id="3.30.470.30">
    <property type="entry name" value="DNA ligase/mRNA capping enzyme"/>
    <property type="match status" value="1"/>
</dbReference>
<dbReference type="GO" id="GO:0006310">
    <property type="term" value="P:DNA recombination"/>
    <property type="evidence" value="ECO:0007669"/>
    <property type="project" value="InterPro"/>
</dbReference>
<dbReference type="PROSITE" id="PS50294">
    <property type="entry name" value="WD_REPEATS_REGION"/>
    <property type="match status" value="2"/>
</dbReference>
<reference evidence="8" key="1">
    <citation type="submission" date="2023-06" db="EMBL/GenBank/DDBJ databases">
        <title>Genomic analysis of the entomopathogenic nematode Steinernema hermaphroditum.</title>
        <authorList>
            <person name="Schwarz E.M."/>
            <person name="Heppert J.K."/>
            <person name="Baniya A."/>
            <person name="Schwartz H.T."/>
            <person name="Tan C.-H."/>
            <person name="Antoshechkin I."/>
            <person name="Sternberg P.W."/>
            <person name="Goodrich-Blair H."/>
            <person name="Dillman A.R."/>
        </authorList>
    </citation>
    <scope>NUCLEOTIDE SEQUENCE</scope>
    <source>
        <strain evidence="8">PS9179</strain>
        <tissue evidence="8">Whole animal</tissue>
    </source>
</reference>
<dbReference type="PANTHER" id="PTHR45674:SF4">
    <property type="entry name" value="DNA LIGASE 1"/>
    <property type="match status" value="1"/>
</dbReference>
<dbReference type="InterPro" id="IPR001680">
    <property type="entry name" value="WD40_rpt"/>
</dbReference>
<dbReference type="GO" id="GO:0006281">
    <property type="term" value="P:DNA repair"/>
    <property type="evidence" value="ECO:0007669"/>
    <property type="project" value="InterPro"/>
</dbReference>
<dbReference type="SMART" id="SM00320">
    <property type="entry name" value="WD40"/>
    <property type="match status" value="3"/>
</dbReference>
<gene>
    <name evidence="8" type="ORF">QR680_015270</name>
</gene>
<sequence length="503" mass="56265">MAAMESFKRPALPSSLVPVSGSKRVRLDEGAVMLAEDAQLPPRSPNLQAPIVSLSGHEGEIYTSRFSSDGSCLASAGFDQKILLWNVFGDCENFSHFRGHTGAVMDLHFNADDSHLFSCSTDKTVRVWDLETGVCNRKFKSNKDIVNACFPARRGPQLVVSASDDGCILVHDVRKRNPVMEFKAKYQTSAVTFNYPVPGHNSQWICEHCGAKNSTKPPCENCGKKPSPLVEKCKLLPGVPLKPMLERPTKGIDKVMRRFGSSEFACESKYDGEGQIHRSDDGKVVICSRNQENITGKCLDIITELPKCFGNDVKNFITDGEVVAWDMEKKSILPFQTLSTGKRKAGGEPIAVNVCAFFFDLLCFNGSSLCRSSYRERRIGTGFKDEDLKEQYKMLAKHKIEKPRDYYVYDITLKPDHWFKRAVVWEVKAADLSISPRHFAAQGIVDKSRGISLRFPRYICLRQDKNATTAQQDADIYRNQEQIKNTSENKNPAGGDDCADDLY</sequence>
<feature type="domain" description="ATP-dependent DNA ligase family profile" evidence="7">
    <location>
        <begin position="243"/>
        <end position="378"/>
    </location>
</feature>
<dbReference type="InterPro" id="IPR050191">
    <property type="entry name" value="ATP-dep_DNA_ligase"/>
</dbReference>
<evidence type="ECO:0000313" key="8">
    <source>
        <dbReference type="EMBL" id="KAK0400480.1"/>
    </source>
</evidence>
<dbReference type="GO" id="GO:0005634">
    <property type="term" value="C:nucleus"/>
    <property type="evidence" value="ECO:0007669"/>
    <property type="project" value="TreeGrafter"/>
</dbReference>
<evidence type="ECO:0000256" key="2">
    <source>
        <dbReference type="ARBA" id="ARBA00022574"/>
    </source>
</evidence>
<evidence type="ECO:0000256" key="4">
    <source>
        <dbReference type="ARBA" id="ARBA00022737"/>
    </source>
</evidence>
<dbReference type="SUPFAM" id="SSF50978">
    <property type="entry name" value="WD40 repeat-like"/>
    <property type="match status" value="1"/>
</dbReference>
<dbReference type="InterPro" id="IPR012340">
    <property type="entry name" value="NA-bd_OB-fold"/>
</dbReference>
<dbReference type="Proteomes" id="UP001175271">
    <property type="component" value="Unassembled WGS sequence"/>
</dbReference>
<keyword evidence="3" id="KW-0436">Ligase</keyword>
<dbReference type="Pfam" id="PF00400">
    <property type="entry name" value="WD40"/>
    <property type="match status" value="2"/>
</dbReference>
<evidence type="ECO:0000256" key="6">
    <source>
        <dbReference type="SAM" id="MobiDB-lite"/>
    </source>
</evidence>
<evidence type="ECO:0000259" key="7">
    <source>
        <dbReference type="Pfam" id="PF01068"/>
    </source>
</evidence>
<proteinExistence type="inferred from homology"/>
<dbReference type="AlphaFoldDB" id="A0AA39H743"/>
<dbReference type="SUPFAM" id="SSF56091">
    <property type="entry name" value="DNA ligase/mRNA capping enzyme, catalytic domain"/>
    <property type="match status" value="1"/>
</dbReference>
<evidence type="ECO:0000256" key="1">
    <source>
        <dbReference type="ARBA" id="ARBA00007572"/>
    </source>
</evidence>
<feature type="repeat" description="WD" evidence="5">
    <location>
        <begin position="54"/>
        <end position="87"/>
    </location>
</feature>
<dbReference type="Gene3D" id="2.40.50.140">
    <property type="entry name" value="Nucleic acid-binding proteins"/>
    <property type="match status" value="1"/>
</dbReference>
<dbReference type="SUPFAM" id="SSF50249">
    <property type="entry name" value="Nucleic acid-binding proteins"/>
    <property type="match status" value="1"/>
</dbReference>
<dbReference type="Pfam" id="PF01068">
    <property type="entry name" value="DNA_ligase_A_M"/>
    <property type="match status" value="1"/>
</dbReference>
<dbReference type="GO" id="GO:1903461">
    <property type="term" value="P:Okazaki fragment processing involved in mitotic DNA replication"/>
    <property type="evidence" value="ECO:0007669"/>
    <property type="project" value="TreeGrafter"/>
</dbReference>
<dbReference type="GO" id="GO:0003910">
    <property type="term" value="F:DNA ligase (ATP) activity"/>
    <property type="evidence" value="ECO:0007669"/>
    <property type="project" value="InterPro"/>
</dbReference>
<dbReference type="EMBL" id="JAUCMV010000004">
    <property type="protein sequence ID" value="KAK0400480.1"/>
    <property type="molecule type" value="Genomic_DNA"/>
</dbReference>
<dbReference type="InterPro" id="IPR015943">
    <property type="entry name" value="WD40/YVTN_repeat-like_dom_sf"/>
</dbReference>
<dbReference type="GO" id="GO:0005524">
    <property type="term" value="F:ATP binding"/>
    <property type="evidence" value="ECO:0007669"/>
    <property type="project" value="InterPro"/>
</dbReference>
<dbReference type="PANTHER" id="PTHR45674">
    <property type="entry name" value="DNA LIGASE 1/3 FAMILY MEMBER"/>
    <property type="match status" value="1"/>
</dbReference>
<dbReference type="InterPro" id="IPR012310">
    <property type="entry name" value="DNA_ligase_ATP-dep_cent"/>
</dbReference>